<comment type="caution">
    <text evidence="4">The sequence shown here is derived from an EMBL/GenBank/DDBJ whole genome shotgun (WGS) entry which is preliminary data.</text>
</comment>
<dbReference type="RefSeq" id="WP_150005584.1">
    <property type="nucleotide sequence ID" value="NZ_BMOV01000008.1"/>
</dbReference>
<organism evidence="4 5">
    <name type="scientific">Iodidimonas muriae</name>
    <dbReference type="NCBI Taxonomy" id="261467"/>
    <lineage>
        <taxon>Bacteria</taxon>
        <taxon>Pseudomonadati</taxon>
        <taxon>Pseudomonadota</taxon>
        <taxon>Alphaproteobacteria</taxon>
        <taxon>Iodidimonadales</taxon>
        <taxon>Iodidimonadaceae</taxon>
        <taxon>Iodidimonas</taxon>
    </lineage>
</organism>
<dbReference type="EMBL" id="BMOV01000008">
    <property type="protein sequence ID" value="GGO14661.1"/>
    <property type="molecule type" value="Genomic_DNA"/>
</dbReference>
<dbReference type="Pfam" id="PF00724">
    <property type="entry name" value="Oxidored_FMN"/>
    <property type="match status" value="2"/>
</dbReference>
<feature type="domain" description="NADH:flavin oxidoreductase/NADH oxidase N-terminal" evidence="3">
    <location>
        <begin position="217"/>
        <end position="332"/>
    </location>
</feature>
<dbReference type="InterPro" id="IPR013785">
    <property type="entry name" value="Aldolase_TIM"/>
</dbReference>
<keyword evidence="2" id="KW-0560">Oxidoreductase</keyword>
<dbReference type="PANTHER" id="PTHR43656:SF2">
    <property type="entry name" value="BINDING OXIDOREDUCTASE, PUTATIVE (AFU_ORTHOLOGUE AFUA_2G08260)-RELATED"/>
    <property type="match status" value="1"/>
</dbReference>
<keyword evidence="5" id="KW-1185">Reference proteome</keyword>
<keyword evidence="1" id="KW-0285">Flavoprotein</keyword>
<evidence type="ECO:0000313" key="4">
    <source>
        <dbReference type="EMBL" id="GGO14661.1"/>
    </source>
</evidence>
<evidence type="ECO:0000256" key="1">
    <source>
        <dbReference type="ARBA" id="ARBA00022630"/>
    </source>
</evidence>
<evidence type="ECO:0000256" key="2">
    <source>
        <dbReference type="ARBA" id="ARBA00023002"/>
    </source>
</evidence>
<name>A0ABQ2LF16_9PROT</name>
<protein>
    <recommendedName>
        <fullName evidence="3">NADH:flavin oxidoreductase/NADH oxidase N-terminal domain-containing protein</fullName>
    </recommendedName>
</protein>
<dbReference type="SUPFAM" id="SSF51395">
    <property type="entry name" value="FMN-linked oxidoreductases"/>
    <property type="match status" value="1"/>
</dbReference>
<evidence type="ECO:0000259" key="3">
    <source>
        <dbReference type="Pfam" id="PF00724"/>
    </source>
</evidence>
<reference evidence="5" key="1">
    <citation type="journal article" date="2019" name="Int. J. Syst. Evol. Microbiol.">
        <title>The Global Catalogue of Microorganisms (GCM) 10K type strain sequencing project: providing services to taxonomists for standard genome sequencing and annotation.</title>
        <authorList>
            <consortium name="The Broad Institute Genomics Platform"/>
            <consortium name="The Broad Institute Genome Sequencing Center for Infectious Disease"/>
            <person name="Wu L."/>
            <person name="Ma J."/>
        </authorList>
    </citation>
    <scope>NUCLEOTIDE SEQUENCE [LARGE SCALE GENOMIC DNA]</scope>
    <source>
        <strain evidence="5">JCM 17843</strain>
    </source>
</reference>
<dbReference type="Proteomes" id="UP000602381">
    <property type="component" value="Unassembled WGS sequence"/>
</dbReference>
<gene>
    <name evidence="4" type="ORF">GCM10007972_22060</name>
</gene>
<dbReference type="PANTHER" id="PTHR43656">
    <property type="entry name" value="BINDING OXIDOREDUCTASE, PUTATIVE (AFU_ORTHOLOGUE AFUA_2G08260)-RELATED"/>
    <property type="match status" value="1"/>
</dbReference>
<evidence type="ECO:0000313" key="5">
    <source>
        <dbReference type="Proteomes" id="UP000602381"/>
    </source>
</evidence>
<feature type="domain" description="NADH:flavin oxidoreductase/NADH oxidase N-terminal" evidence="3">
    <location>
        <begin position="379"/>
        <end position="428"/>
    </location>
</feature>
<dbReference type="InterPro" id="IPR001155">
    <property type="entry name" value="OxRdtase_FMN_N"/>
</dbReference>
<proteinExistence type="predicted"/>
<accession>A0ABQ2LF16</accession>
<dbReference type="InterPro" id="IPR051799">
    <property type="entry name" value="NADH_flavin_oxidoreductase"/>
</dbReference>
<sequence length="487" mass="54600">MYKPRQRIAYPSSAGSWPDEVQAKAARLFSPLEAGPLFLKERSWVPAMVPWRASADGFVTDEVLDWYGRFAQSRPGAIVVEATGIRDIPSGPLLRIGDDRFLPGLQKLVKRVHEESGGQTRLLIQLIDFLAIRRRPKPETYFDRYLELTDRHRDVLNMAHASDADIRAYLKTLDDEALKRVLSPREWEALEMGYRERVTDTHLPHIRDLPQTLPGLFADAARRTKEAGFDGVELHYAHAYTMASFLSALNTRTDGYGGVPEHRLRLPLDVYFAVRDAVGKGYAVGCRFLTEDCIKGGTGLSESTRFGVAFARAGMDFLSTSRGGKFEDAMQPKPGAAAYPYTGPSGYECMPQFLSDERGPYGRNIGPTAQIRMAIREAGFETPVVVTGGIHNFQQAEGILAAGQADIIGAARQSLADPDWWRKMRMGLGDAVRLCEYTNYCEGLDQKHKQVTCKLWDRLDLDDPTVRLSRDGRRRLTAPRWRDGDET</sequence>
<dbReference type="Gene3D" id="3.20.20.70">
    <property type="entry name" value="Aldolase class I"/>
    <property type="match status" value="1"/>
</dbReference>